<gene>
    <name evidence="5" type="primary">ypeB</name>
    <name evidence="5" type="ORF">CLLU_32180</name>
</gene>
<evidence type="ECO:0000259" key="4">
    <source>
        <dbReference type="Pfam" id="PF20769"/>
    </source>
</evidence>
<keyword evidence="1" id="KW-0472">Membrane</keyword>
<sequence>MKIAKKRIIYTALVILIVVFSSTFAVLMTLERNDYRNYLQGEYGKSMYELIDAVQNIRINLTKAAIVGSKEQAIVVFEEIFRYSGIANDKLHSLPVDQPTISDTSKFLSQTGDFCYNLGKLSSEGKQLTDEDYNSIERLKKQSVVLEAQLKATSDNINQGKVRWGEIRKKITGAFAKGSDNSISEQFQGMQKQIIQYPALIYDGPFSDNVLQIKPKINSQKQISQAEAQKVAEKIIGKEKIESINVSSLKGKADIDVYRFTAALKGRVRKEDRIICEISKRGGKISYLIDDRAVNNSSMNTKEAVDIGSKYLKNLGYDNMIPTYSLRYNNIAVISYVYSQDNILMYPDQIKLKIALDNGGIVGIEADKYLISHSEKRKITNPKVSYEEARKRVGKRLNITSERLVVIPTETNNEILCYEFSGNYKGDNFKVYINTQTGYEERIIQIINTPNGELTI</sequence>
<dbReference type="InterPro" id="IPR048402">
    <property type="entry name" value="YpeB_N"/>
</dbReference>
<dbReference type="NCBIfam" id="TIGR02889">
    <property type="entry name" value="spore_YpeB"/>
    <property type="match status" value="1"/>
</dbReference>
<reference evidence="5 6" key="1">
    <citation type="submission" date="2018-03" db="EMBL/GenBank/DDBJ databases">
        <title>Genome sequence of Clostridium luticellarii DSM 29923.</title>
        <authorList>
            <person name="Poehlein A."/>
            <person name="Daniel R."/>
        </authorList>
    </citation>
    <scope>NUCLEOTIDE SEQUENCE [LARGE SCALE GENOMIC DNA]</scope>
    <source>
        <strain evidence="5 6">DSM 29923</strain>
    </source>
</reference>
<evidence type="ECO:0000313" key="5">
    <source>
        <dbReference type="EMBL" id="PRR81118.1"/>
    </source>
</evidence>
<dbReference type="Proteomes" id="UP000237798">
    <property type="component" value="Unassembled WGS sequence"/>
</dbReference>
<evidence type="ECO:0000259" key="2">
    <source>
        <dbReference type="Pfam" id="PF03413"/>
    </source>
</evidence>
<feature type="domain" description="Sporulation protein YpeB N-terminal" evidence="4">
    <location>
        <begin position="31"/>
        <end position="166"/>
    </location>
</feature>
<dbReference type="GO" id="GO:0009847">
    <property type="term" value="P:spore germination"/>
    <property type="evidence" value="ECO:0007669"/>
    <property type="project" value="InterPro"/>
</dbReference>
<feature type="domain" description="Sporulation protein YpeB PepSY1 and PepSY2" evidence="3">
    <location>
        <begin position="183"/>
        <end position="379"/>
    </location>
</feature>
<dbReference type="OrthoDB" id="2372097at2"/>
<keyword evidence="1" id="KW-1133">Transmembrane helix</keyword>
<dbReference type="Pfam" id="PF20769">
    <property type="entry name" value="YPEB_N"/>
    <property type="match status" value="1"/>
</dbReference>
<keyword evidence="6" id="KW-1185">Reference proteome</keyword>
<name>A0A2T0BB58_9CLOT</name>
<dbReference type="AlphaFoldDB" id="A0A2T0BB58"/>
<dbReference type="RefSeq" id="WP_106010771.1">
    <property type="nucleotide sequence ID" value="NZ_JALCPJ010000019.1"/>
</dbReference>
<feature type="domain" description="PepSY" evidence="2">
    <location>
        <begin position="383"/>
        <end position="438"/>
    </location>
</feature>
<dbReference type="InterPro" id="IPR025711">
    <property type="entry name" value="PepSY"/>
</dbReference>
<feature type="transmembrane region" description="Helical" evidence="1">
    <location>
        <begin position="7"/>
        <end position="30"/>
    </location>
</feature>
<evidence type="ECO:0000259" key="3">
    <source>
        <dbReference type="Pfam" id="PF14620"/>
    </source>
</evidence>
<protein>
    <submittedName>
        <fullName evidence="5">Sporulation protein YpeB</fullName>
    </submittedName>
</protein>
<organism evidence="5 6">
    <name type="scientific">Clostridium luticellarii</name>
    <dbReference type="NCBI Taxonomy" id="1691940"/>
    <lineage>
        <taxon>Bacteria</taxon>
        <taxon>Bacillati</taxon>
        <taxon>Bacillota</taxon>
        <taxon>Clostridia</taxon>
        <taxon>Eubacteriales</taxon>
        <taxon>Clostridiaceae</taxon>
        <taxon>Clostridium</taxon>
    </lineage>
</organism>
<dbReference type="EMBL" id="PVXP01000076">
    <property type="protein sequence ID" value="PRR81118.1"/>
    <property type="molecule type" value="Genomic_DNA"/>
</dbReference>
<comment type="caution">
    <text evidence="5">The sequence shown here is derived from an EMBL/GenBank/DDBJ whole genome shotgun (WGS) entry which is preliminary data.</text>
</comment>
<accession>A0A2T0BB58</accession>
<dbReference type="Pfam" id="PF14620">
    <property type="entry name" value="YPEB_PepSY1-2"/>
    <property type="match status" value="1"/>
</dbReference>
<evidence type="ECO:0000313" key="6">
    <source>
        <dbReference type="Proteomes" id="UP000237798"/>
    </source>
</evidence>
<proteinExistence type="predicted"/>
<dbReference type="InterPro" id="IPR014239">
    <property type="entry name" value="YpeB_PepSY1-2"/>
</dbReference>
<keyword evidence="1" id="KW-0812">Transmembrane</keyword>
<evidence type="ECO:0000256" key="1">
    <source>
        <dbReference type="SAM" id="Phobius"/>
    </source>
</evidence>
<dbReference type="Pfam" id="PF03413">
    <property type="entry name" value="PepSY"/>
    <property type="match status" value="1"/>
</dbReference>